<proteinExistence type="predicted"/>
<organism evidence="1 2">
    <name type="scientific">Sulfurospirillum multivorans (strain DM 12446 / JCM 15788 / NBRC 109480)</name>
    <dbReference type="NCBI Taxonomy" id="1150621"/>
    <lineage>
        <taxon>Bacteria</taxon>
        <taxon>Pseudomonadati</taxon>
        <taxon>Campylobacterota</taxon>
        <taxon>Epsilonproteobacteria</taxon>
        <taxon>Campylobacterales</taxon>
        <taxon>Sulfurospirillaceae</taxon>
        <taxon>Sulfurospirillum</taxon>
    </lineage>
</organism>
<dbReference type="AlphaFoldDB" id="A0AA86APB5"/>
<dbReference type="Proteomes" id="UP000019322">
    <property type="component" value="Chromosome"/>
</dbReference>
<accession>A0AA86APB5</accession>
<dbReference type="RefSeq" id="WP_025344978.1">
    <property type="nucleotide sequence ID" value="NZ_CP007201.1"/>
</dbReference>
<evidence type="ECO:0000313" key="1">
    <source>
        <dbReference type="EMBL" id="AHJ13106.1"/>
    </source>
</evidence>
<sequence length="139" mass="15960">MIDYKFFECSAKRLDNGELVFGAYVPEYTLDNPNEGGCIVDREYGIQYLVDPKTVELKNKPKTDFSNTNSVSTLLCKDKQYISKEGEIVKPLFVGEMNLISEDKAIYSFTECVVFEHLWGSHHILSSADFFAKYEPRSY</sequence>
<reference evidence="1 2" key="1">
    <citation type="journal article" date="2014" name="Environ. Microbiol.">
        <title>Insights into organohalide respiration and the versatile catabolism of Sulfurospirillum multivorans gained from comparative genomics and physiological studies.</title>
        <authorList>
            <person name="Goris T."/>
            <person name="Schubert T."/>
            <person name="Gadkari J."/>
            <person name="Wubet T."/>
            <person name="Tarkka M."/>
            <person name="Buscot F."/>
            <person name="Adrian L."/>
            <person name="Diekert G."/>
        </authorList>
    </citation>
    <scope>NUCLEOTIDE SEQUENCE [LARGE SCALE GENOMIC DNA]</scope>
    <source>
        <strain evidence="2">DM 12446 / JCM 15788 / NBRC 109480</strain>
    </source>
</reference>
<gene>
    <name evidence="1" type="ORF">SMUL_1851</name>
</gene>
<dbReference type="KEGG" id="smul:SMUL_1851"/>
<name>A0AA86APB5_SULMK</name>
<dbReference type="EMBL" id="CP007201">
    <property type="protein sequence ID" value="AHJ13106.1"/>
    <property type="molecule type" value="Genomic_DNA"/>
</dbReference>
<protein>
    <submittedName>
        <fullName evidence="1">Uncharacterized protein</fullName>
    </submittedName>
</protein>
<evidence type="ECO:0000313" key="2">
    <source>
        <dbReference type="Proteomes" id="UP000019322"/>
    </source>
</evidence>